<dbReference type="HOGENOM" id="CLU_1694131_0_0_5"/>
<evidence type="ECO:0000256" key="1">
    <source>
        <dbReference type="SAM" id="SignalP"/>
    </source>
</evidence>
<keyword evidence="4" id="KW-1185">Reference proteome</keyword>
<evidence type="ECO:0000313" key="2">
    <source>
        <dbReference type="EMBL" id="CAE28804.1"/>
    </source>
</evidence>
<reference evidence="3" key="1">
    <citation type="submission" date="2003-07" db="EMBL/GenBank/DDBJ databases">
        <authorList>
            <consortium name="Rhodopseudomonas genome consortium"/>
            <person name="Larimer F."/>
            <person name="Harwood C."/>
        </authorList>
    </citation>
    <scope>NUCLEOTIDE SEQUENCE</scope>
    <source>
        <strain evidence="3">CGA009</strain>
    </source>
</reference>
<dbReference type="AlphaFoldDB" id="Q6N4H4"/>
<name>Q6N4H4_RHOPA</name>
<dbReference type="EMBL" id="CP116810">
    <property type="protein sequence ID" value="WCL93529.1"/>
    <property type="molecule type" value="Genomic_DNA"/>
</dbReference>
<feature type="signal peptide" evidence="1">
    <location>
        <begin position="1"/>
        <end position="20"/>
    </location>
</feature>
<organism evidence="2">
    <name type="scientific">Rhodopseudomonas palustris (strain ATCC BAA-98 / CGA009)</name>
    <dbReference type="NCBI Taxonomy" id="258594"/>
    <lineage>
        <taxon>Bacteria</taxon>
        <taxon>Pseudomonadati</taxon>
        <taxon>Pseudomonadota</taxon>
        <taxon>Alphaproteobacteria</taxon>
        <taxon>Hyphomicrobiales</taxon>
        <taxon>Nitrobacteraceae</taxon>
        <taxon>Rhodopseudomonas</taxon>
    </lineage>
</organism>
<gene>
    <name evidence="2" type="ordered locus">RPA3363</name>
    <name evidence="3" type="ORF">TX73_017380</name>
</gene>
<proteinExistence type="predicted"/>
<keyword evidence="1" id="KW-0732">Signal</keyword>
<dbReference type="Proteomes" id="UP000001426">
    <property type="component" value="Chromosome"/>
</dbReference>
<dbReference type="RefSeq" id="WP_011158905.1">
    <property type="nucleotide sequence ID" value="NZ_CP116810.1"/>
</dbReference>
<dbReference type="EMBL" id="BX572603">
    <property type="protein sequence ID" value="CAE28804.1"/>
    <property type="molecule type" value="Genomic_DNA"/>
</dbReference>
<sequence>MRAVFLTAFVLVAAANAAVAGPVVGASTPVKQANVTIAARAGANVDFGAAVRDILTAEQVIQAALQTGDELKLGEQSRRLLQLQSTLVEETEPGDARSACGQAAGDLSAVASLMRRATRGDERAKSLLAAEKTEQSYRDHLASCDKAIGAANLSR</sequence>
<reference evidence="2 4" key="2">
    <citation type="journal article" date="2004" name="Nat. Biotechnol.">
        <title>Complete genome sequence of the metabolically versatile photosynthetic bacterium Rhodopseudomonas palustris.</title>
        <authorList>
            <person name="Larimer F.W."/>
            <person name="Chain P."/>
            <person name="Hauser L."/>
            <person name="Lamerdin J."/>
            <person name="Malfatti S."/>
            <person name="Do L."/>
            <person name="Land M.L."/>
            <person name="Pelletier D.A."/>
            <person name="Beatty J.T."/>
            <person name="Lang A.S."/>
            <person name="Tabita F.R."/>
            <person name="Gibson J.L."/>
            <person name="Hanson T.E."/>
            <person name="Bobst C."/>
            <person name="Torres J.L."/>
            <person name="Peres C."/>
            <person name="Harrison F.H."/>
            <person name="Gibson J."/>
            <person name="Harwood C.S."/>
        </authorList>
    </citation>
    <scope>NUCLEOTIDE SEQUENCE [LARGE SCALE GENOMIC DNA]</scope>
    <source>
        <strain evidence="4">ATCC BAA-98 / CGA009</strain>
        <strain evidence="2">CGA009</strain>
    </source>
</reference>
<reference evidence="3" key="3">
    <citation type="submission" date="2022-12" db="EMBL/GenBank/DDBJ databases">
        <title>Complete genome sequence of Rhodopseudomonas palustris CGA0092 and corrections to the R. palustris CGA009 genome sequence.</title>
        <authorList>
            <person name="Mazny B.R."/>
            <person name="Sheff O.F."/>
            <person name="LaSarre B."/>
            <person name="McKinlay A."/>
            <person name="McKinlay J.B."/>
        </authorList>
    </citation>
    <scope>NUCLEOTIDE SEQUENCE</scope>
    <source>
        <strain evidence="3">CGA009</strain>
    </source>
</reference>
<evidence type="ECO:0000313" key="4">
    <source>
        <dbReference type="Proteomes" id="UP000001426"/>
    </source>
</evidence>
<feature type="chain" id="PRO_5042808946" evidence="1">
    <location>
        <begin position="21"/>
        <end position="155"/>
    </location>
</feature>
<evidence type="ECO:0000313" key="3">
    <source>
        <dbReference type="EMBL" id="WCL93529.1"/>
    </source>
</evidence>
<dbReference type="KEGG" id="rpa:TX73_017380"/>
<accession>Q6N4H4</accession>
<protein>
    <submittedName>
        <fullName evidence="2">Uncharacterized protein</fullName>
    </submittedName>
</protein>
<dbReference type="GeneID" id="66894451"/>